<keyword evidence="2" id="KW-1185">Reference proteome</keyword>
<sequence length="703" mass="80168">MVRSKHLTAHTPYDILSAVFHLTVTETIDDDAPTTPVLLARVCRHWKDVAWETPSLWANLQIDLDKERSPANWDSVRRWLNRSGKQPLFIVVGYSSVDVDPNWASLIHIINQYSDRWCQLAVCLPHILLSLLGGPRATFPLLKNMHLQSREEEDELQTPILLPGASPENLVLNFLPLAIVQAEWHNPTFAEVSGLTVVECVELLRQAPRLVQLEVNYVKYDIPPAASMHVVHHELQCLNFLSPYGSDLGDDFFDAVTLPKLEILQFSAYQPNGLPAGSLVGLVERSGSMIKEMRFPMVQSLNEAEFYWLLGSLPSLRHLECYMLAENACYVSFQNLLRRLVHTSIHSSTDNFLPDLQFFGCLFREPVPWHLLLDLFGPPAEVGQPHRRPLRKVRVEFELVFKERPTLEHLDQEMIDRIDSLEAAGCNLEISYFPRESSGLGRRTPITMSDFMQESKKLLEIYNAMTINDCIAARLPFEILSEIFSICAEDALDYEALPTTPLRLGAVCGYWREVAWRTSAIWATFRIVLYGKPESLINWDFVRDWLKRSKERPLVITIYSCWPTEVAVSPLVDIVNEFSDRWYQLSLHLPYHTISHLARGGTPIYAPRMHYFDLQGHDIPATEGLEPIIIPGTKPKSVDFSLPFSILSVDWSHLTSCNARKQTLDECLCLLRHAPNILDLTLDEMMRPVIEMATTLHVTALCS</sequence>
<name>A0A409Y442_9AGAR</name>
<organism evidence="1 2">
    <name type="scientific">Gymnopilus dilepis</name>
    <dbReference type="NCBI Taxonomy" id="231916"/>
    <lineage>
        <taxon>Eukaryota</taxon>
        <taxon>Fungi</taxon>
        <taxon>Dikarya</taxon>
        <taxon>Basidiomycota</taxon>
        <taxon>Agaricomycotina</taxon>
        <taxon>Agaricomycetes</taxon>
        <taxon>Agaricomycetidae</taxon>
        <taxon>Agaricales</taxon>
        <taxon>Agaricineae</taxon>
        <taxon>Hymenogastraceae</taxon>
        <taxon>Gymnopilus</taxon>
    </lineage>
</organism>
<reference evidence="1 2" key="1">
    <citation type="journal article" date="2018" name="Evol. Lett.">
        <title>Horizontal gene cluster transfer increased hallucinogenic mushroom diversity.</title>
        <authorList>
            <person name="Reynolds H.T."/>
            <person name="Vijayakumar V."/>
            <person name="Gluck-Thaler E."/>
            <person name="Korotkin H.B."/>
            <person name="Matheny P.B."/>
            <person name="Slot J.C."/>
        </authorList>
    </citation>
    <scope>NUCLEOTIDE SEQUENCE [LARGE SCALE GENOMIC DNA]</scope>
    <source>
        <strain evidence="1 2">SRW20</strain>
    </source>
</reference>
<dbReference type="AlphaFoldDB" id="A0A409Y442"/>
<proteinExistence type="predicted"/>
<dbReference type="Proteomes" id="UP000284706">
    <property type="component" value="Unassembled WGS sequence"/>
</dbReference>
<protein>
    <recommendedName>
        <fullName evidence="3">F-box domain-containing protein</fullName>
    </recommendedName>
</protein>
<dbReference type="EMBL" id="NHYE01001200">
    <property type="protein sequence ID" value="PPQ97758.1"/>
    <property type="molecule type" value="Genomic_DNA"/>
</dbReference>
<evidence type="ECO:0000313" key="2">
    <source>
        <dbReference type="Proteomes" id="UP000284706"/>
    </source>
</evidence>
<evidence type="ECO:0000313" key="1">
    <source>
        <dbReference type="EMBL" id="PPQ97758.1"/>
    </source>
</evidence>
<accession>A0A409Y442</accession>
<comment type="caution">
    <text evidence="1">The sequence shown here is derived from an EMBL/GenBank/DDBJ whole genome shotgun (WGS) entry which is preliminary data.</text>
</comment>
<gene>
    <name evidence="1" type="ORF">CVT26_001806</name>
</gene>
<dbReference type="InParanoid" id="A0A409Y442"/>
<dbReference type="OrthoDB" id="2269034at2759"/>
<evidence type="ECO:0008006" key="3">
    <source>
        <dbReference type="Google" id="ProtNLM"/>
    </source>
</evidence>